<dbReference type="PROSITE" id="PS50995">
    <property type="entry name" value="HTH_MARR_2"/>
    <property type="match status" value="1"/>
</dbReference>
<feature type="domain" description="HTH marR-type" evidence="1">
    <location>
        <begin position="3"/>
        <end position="145"/>
    </location>
</feature>
<proteinExistence type="predicted"/>
<dbReference type="PANTHER" id="PTHR33164">
    <property type="entry name" value="TRANSCRIPTIONAL REGULATOR, MARR FAMILY"/>
    <property type="match status" value="1"/>
</dbReference>
<accession>A0A0R1YX23</accession>
<dbReference type="PATRIC" id="fig|1423786.4.peg.1070"/>
<dbReference type="InterPro" id="IPR036388">
    <property type="entry name" value="WH-like_DNA-bd_sf"/>
</dbReference>
<dbReference type="InterPro" id="IPR036390">
    <property type="entry name" value="WH_DNA-bd_sf"/>
</dbReference>
<gene>
    <name evidence="2" type="ORF">FD47_GL001010</name>
</gene>
<sequence>MDNVQLGPLIKAVNTLFERDIDNQLTNSEDAPGLTGTQAQLLGYLLQQSDQEIYQRDLENVFNLSRPTINGLVKRLREGGFVEVIPSQEDKRFKQVRLSPKTEAKMREHQPEFERAFIDLEAKMTRGMSTQDVRTLKTLLKSCLDNLKG</sequence>
<dbReference type="EMBL" id="AZFZ01000021">
    <property type="protein sequence ID" value="KRM44057.1"/>
    <property type="molecule type" value="Genomic_DNA"/>
</dbReference>
<dbReference type="InterPro" id="IPR039422">
    <property type="entry name" value="MarR/SlyA-like"/>
</dbReference>
<name>A0A0R1YX23_9LACO</name>
<dbReference type="PANTHER" id="PTHR33164:SF43">
    <property type="entry name" value="HTH-TYPE TRANSCRIPTIONAL REPRESSOR YETL"/>
    <property type="match status" value="1"/>
</dbReference>
<dbReference type="SMART" id="SM00347">
    <property type="entry name" value="HTH_MARR"/>
    <property type="match status" value="1"/>
</dbReference>
<evidence type="ECO:0000313" key="2">
    <source>
        <dbReference type="EMBL" id="KRM44057.1"/>
    </source>
</evidence>
<dbReference type="GO" id="GO:0003700">
    <property type="term" value="F:DNA-binding transcription factor activity"/>
    <property type="evidence" value="ECO:0007669"/>
    <property type="project" value="InterPro"/>
</dbReference>
<comment type="caution">
    <text evidence="2">The sequence shown here is derived from an EMBL/GenBank/DDBJ whole genome shotgun (WGS) entry which is preliminary data.</text>
</comment>
<dbReference type="Pfam" id="PF12802">
    <property type="entry name" value="MarR_2"/>
    <property type="match status" value="1"/>
</dbReference>
<dbReference type="SUPFAM" id="SSF46785">
    <property type="entry name" value="Winged helix' DNA-binding domain"/>
    <property type="match status" value="1"/>
</dbReference>
<evidence type="ECO:0000313" key="3">
    <source>
        <dbReference type="Proteomes" id="UP000051010"/>
    </source>
</evidence>
<dbReference type="Gene3D" id="1.10.10.10">
    <property type="entry name" value="Winged helix-like DNA-binding domain superfamily/Winged helix DNA-binding domain"/>
    <property type="match status" value="1"/>
</dbReference>
<evidence type="ECO:0000259" key="1">
    <source>
        <dbReference type="PROSITE" id="PS50995"/>
    </source>
</evidence>
<dbReference type="InterPro" id="IPR000835">
    <property type="entry name" value="HTH_MarR-typ"/>
</dbReference>
<dbReference type="AlphaFoldDB" id="A0A0R1YX23"/>
<organism evidence="2 3">
    <name type="scientific">Lentilactobacillus parafarraginis DSM 18390 = JCM 14109</name>
    <dbReference type="NCBI Taxonomy" id="1423786"/>
    <lineage>
        <taxon>Bacteria</taxon>
        <taxon>Bacillati</taxon>
        <taxon>Bacillota</taxon>
        <taxon>Bacilli</taxon>
        <taxon>Lactobacillales</taxon>
        <taxon>Lactobacillaceae</taxon>
        <taxon>Lentilactobacillus</taxon>
    </lineage>
</organism>
<protein>
    <recommendedName>
        <fullName evidence="1">HTH marR-type domain-containing protein</fullName>
    </recommendedName>
</protein>
<dbReference type="Proteomes" id="UP000051010">
    <property type="component" value="Unassembled WGS sequence"/>
</dbReference>
<dbReference type="RefSeq" id="WP_054734081.1">
    <property type="nucleotide sequence ID" value="NZ_AZFZ01000021.1"/>
</dbReference>
<reference evidence="2 3" key="1">
    <citation type="journal article" date="2015" name="Genome Announc.">
        <title>Expanding the biotechnology potential of lactobacilli through comparative genomics of 213 strains and associated genera.</title>
        <authorList>
            <person name="Sun Z."/>
            <person name="Harris H.M."/>
            <person name="McCann A."/>
            <person name="Guo C."/>
            <person name="Argimon S."/>
            <person name="Zhang W."/>
            <person name="Yang X."/>
            <person name="Jeffery I.B."/>
            <person name="Cooney J.C."/>
            <person name="Kagawa T.F."/>
            <person name="Liu W."/>
            <person name="Song Y."/>
            <person name="Salvetti E."/>
            <person name="Wrobel A."/>
            <person name="Rasinkangas P."/>
            <person name="Parkhill J."/>
            <person name="Rea M.C."/>
            <person name="O'Sullivan O."/>
            <person name="Ritari J."/>
            <person name="Douillard F.P."/>
            <person name="Paul Ross R."/>
            <person name="Yang R."/>
            <person name="Briner A.E."/>
            <person name="Felis G.E."/>
            <person name="de Vos W.M."/>
            <person name="Barrangou R."/>
            <person name="Klaenhammer T.R."/>
            <person name="Caufield P.W."/>
            <person name="Cui Y."/>
            <person name="Zhang H."/>
            <person name="O'Toole P.W."/>
        </authorList>
    </citation>
    <scope>NUCLEOTIDE SEQUENCE [LARGE SCALE GENOMIC DNA]</scope>
    <source>
        <strain evidence="2 3">DSM 18390</strain>
    </source>
</reference>
<dbReference type="GO" id="GO:0006950">
    <property type="term" value="P:response to stress"/>
    <property type="evidence" value="ECO:0007669"/>
    <property type="project" value="TreeGrafter"/>
</dbReference>